<dbReference type="GO" id="GO:0000981">
    <property type="term" value="F:DNA-binding transcription factor activity, RNA polymerase II-specific"/>
    <property type="evidence" value="ECO:0007669"/>
    <property type="project" value="InterPro"/>
</dbReference>
<name>A5E6Q4_LODEL</name>
<feature type="compositionally biased region" description="Low complexity" evidence="3">
    <location>
        <begin position="212"/>
        <end position="226"/>
    </location>
</feature>
<dbReference type="GO" id="GO:0008270">
    <property type="term" value="F:zinc ion binding"/>
    <property type="evidence" value="ECO:0007669"/>
    <property type="project" value="InterPro"/>
</dbReference>
<organism evidence="5 6">
    <name type="scientific">Lodderomyces elongisporus (strain ATCC 11503 / CBS 2605 / JCM 1781 / NBRC 1676 / NRRL YB-4239)</name>
    <name type="common">Yeast</name>
    <name type="synonym">Saccharomyces elongisporus</name>
    <dbReference type="NCBI Taxonomy" id="379508"/>
    <lineage>
        <taxon>Eukaryota</taxon>
        <taxon>Fungi</taxon>
        <taxon>Dikarya</taxon>
        <taxon>Ascomycota</taxon>
        <taxon>Saccharomycotina</taxon>
        <taxon>Pichiomycetes</taxon>
        <taxon>Debaryomycetaceae</taxon>
        <taxon>Candida/Lodderomyces clade</taxon>
        <taxon>Lodderomyces</taxon>
    </lineage>
</organism>
<dbReference type="KEGG" id="lel:PVL30_002389"/>
<dbReference type="FunCoup" id="A5E6Q4">
    <property type="interactions" value="239"/>
</dbReference>
<dbReference type="Proteomes" id="UP000001996">
    <property type="component" value="Unassembled WGS sequence"/>
</dbReference>
<keyword evidence="2" id="KW-0539">Nucleus</keyword>
<dbReference type="Pfam" id="PF11951">
    <property type="entry name" value="Fungal_trans_2"/>
    <property type="match status" value="1"/>
</dbReference>
<dbReference type="GO" id="GO:0045944">
    <property type="term" value="P:positive regulation of transcription by RNA polymerase II"/>
    <property type="evidence" value="ECO:0007669"/>
    <property type="project" value="TreeGrafter"/>
</dbReference>
<proteinExistence type="predicted"/>
<dbReference type="PROSITE" id="PS50048">
    <property type="entry name" value="ZN2_CY6_FUNGAL_2"/>
    <property type="match status" value="1"/>
</dbReference>
<feature type="region of interest" description="Disordered" evidence="3">
    <location>
        <begin position="171"/>
        <end position="275"/>
    </location>
</feature>
<feature type="compositionally biased region" description="Low complexity" evidence="3">
    <location>
        <begin position="75"/>
        <end position="84"/>
    </location>
</feature>
<reference evidence="5 6" key="1">
    <citation type="journal article" date="2009" name="Nature">
        <title>Evolution of pathogenicity and sexual reproduction in eight Candida genomes.</title>
        <authorList>
            <person name="Butler G."/>
            <person name="Rasmussen M.D."/>
            <person name="Lin M.F."/>
            <person name="Santos M.A."/>
            <person name="Sakthikumar S."/>
            <person name="Munro C.A."/>
            <person name="Rheinbay E."/>
            <person name="Grabherr M."/>
            <person name="Forche A."/>
            <person name="Reedy J.L."/>
            <person name="Agrafioti I."/>
            <person name="Arnaud M.B."/>
            <person name="Bates S."/>
            <person name="Brown A.J."/>
            <person name="Brunke S."/>
            <person name="Costanzo M.C."/>
            <person name="Fitzpatrick D.A."/>
            <person name="de Groot P.W."/>
            <person name="Harris D."/>
            <person name="Hoyer L.L."/>
            <person name="Hube B."/>
            <person name="Klis F.M."/>
            <person name="Kodira C."/>
            <person name="Lennard N."/>
            <person name="Logue M.E."/>
            <person name="Martin R."/>
            <person name="Neiman A.M."/>
            <person name="Nikolaou E."/>
            <person name="Quail M.A."/>
            <person name="Quinn J."/>
            <person name="Santos M.C."/>
            <person name="Schmitzberger F.F."/>
            <person name="Sherlock G."/>
            <person name="Shah P."/>
            <person name="Silverstein K.A."/>
            <person name="Skrzypek M.S."/>
            <person name="Soll D."/>
            <person name="Staggs R."/>
            <person name="Stansfield I."/>
            <person name="Stumpf M.P."/>
            <person name="Sudbery P.E."/>
            <person name="Srikantha T."/>
            <person name="Zeng Q."/>
            <person name="Berman J."/>
            <person name="Berriman M."/>
            <person name="Heitman J."/>
            <person name="Gow N.A."/>
            <person name="Lorenz M.C."/>
            <person name="Birren B.W."/>
            <person name="Kellis M."/>
            <person name="Cuomo C.A."/>
        </authorList>
    </citation>
    <scope>NUCLEOTIDE SEQUENCE [LARGE SCALE GENOMIC DNA]</scope>
    <source>
        <strain evidence="6">ATCC 11503 / BCRC 21390 / CBS 2605 / JCM 1781 / NBRC 1676 / NRRL YB-4239</strain>
    </source>
</reference>
<evidence type="ECO:0000256" key="2">
    <source>
        <dbReference type="ARBA" id="ARBA00023242"/>
    </source>
</evidence>
<dbReference type="GeneID" id="5230611"/>
<feature type="compositionally biased region" description="Polar residues" evidence="3">
    <location>
        <begin position="39"/>
        <end position="51"/>
    </location>
</feature>
<evidence type="ECO:0000256" key="3">
    <source>
        <dbReference type="SAM" id="MobiDB-lite"/>
    </source>
</evidence>
<dbReference type="Gene3D" id="4.10.240.10">
    <property type="entry name" value="Zn(2)-C6 fungal-type DNA-binding domain"/>
    <property type="match status" value="1"/>
</dbReference>
<feature type="compositionally biased region" description="Basic and acidic residues" evidence="3">
    <location>
        <begin position="195"/>
        <end position="211"/>
    </location>
</feature>
<feature type="compositionally biased region" description="Polar residues" evidence="3">
    <location>
        <begin position="379"/>
        <end position="389"/>
    </location>
</feature>
<dbReference type="OMA" id="EHWLISN"/>
<dbReference type="GO" id="GO:0005634">
    <property type="term" value="C:nucleus"/>
    <property type="evidence" value="ECO:0007669"/>
    <property type="project" value="UniProtKB-SubCell"/>
</dbReference>
<sequence>MLVTFKSRSESSRQKEVDNSSNSGNSGNCGNSGNSGSSTSKLVSAPSKTFAPTKTSRDYAIANEAKFKILKPTATTSAGNTTTSPVSYQVPQTNSIPPGSMKTINTPNDLYKFKENGRSRYGCLTCKVRKKKCDEIMPVCSACSRLNKKCYYVDRDTMTQEEIRVLREKVQMEESTQKVRKRKGKVKTNASLPSRIDKQVVTDLLNKEIHRPPSSTNSSSSPSLAHSPPPLPPPPPPTMQPTHTTASTSTSPSPFVQGPFKVSTPTSDLRSTNSPTAYHLAGLNSPTIQSLMNPIDEQAEPNTVEAIVPETNSLDKQTLQNPHPDSKALTSKLQQDPLSPFMLHDELSSPSSFLNLLRDMTQSRSKSGHSESDHHHKNTSNQRNKANQPQEDDELKRFMQSPVLSLMMNPNESGNSHHELTHTHGHGHNYNNDHDNDNFHNNFNTLRFSNSYADLISTLTSHFTPDPQPPPLHIPELTDPTYKYLYNYYVDVVANKISISPDESNSFQHVILPLAQKDQGVLYAVLAWAAYQLGGDWQDEAEKFVKKAVLHFRKGIGSGIGYEDRQTVINKFALILTLIGAEICNGDVKRWSVYLNWGWKLLESNGGIANFNLTKEEHWLITNFAYHDLLASPTCDRGTYYSPLIYDQIFDDKQGFLSGQLHPLTGVAKRLFRLIGEINTLLSTSRKQLKQYYERGIHDSIERYSPMDEELSSEFGSETSDHGKAARLLADVVAKAKEIETEIENAKPDRSDLNNLSDRDLELQLTLFVAFQSSAKLFLRESVLRCNPSQIESQLINNDLIKCLDILIGTSVQASLVFPVFISGIHCVSKHDRQLMLQRVNSFIQNYGMYNVHRVKDVMERIWKENERGNDVLDWHEMLNELGWDLNFA</sequence>
<comment type="subcellular location">
    <subcellularLocation>
        <location evidence="1">Nucleus</location>
    </subcellularLocation>
</comment>
<dbReference type="PANTHER" id="PTHR37534">
    <property type="entry name" value="TRANSCRIPTIONAL ACTIVATOR PROTEIN UGA3"/>
    <property type="match status" value="1"/>
</dbReference>
<dbReference type="SMART" id="SM00066">
    <property type="entry name" value="GAL4"/>
    <property type="match status" value="1"/>
</dbReference>
<dbReference type="EMBL" id="CH981532">
    <property type="protein sequence ID" value="EDK47112.1"/>
    <property type="molecule type" value="Genomic_DNA"/>
</dbReference>
<dbReference type="CDD" id="cd00067">
    <property type="entry name" value="GAL4"/>
    <property type="match status" value="1"/>
</dbReference>
<feature type="region of interest" description="Disordered" evidence="3">
    <location>
        <begin position="75"/>
        <end position="103"/>
    </location>
</feature>
<feature type="region of interest" description="Disordered" evidence="3">
    <location>
        <begin position="361"/>
        <end position="393"/>
    </location>
</feature>
<accession>A5E6Q4</accession>
<keyword evidence="6" id="KW-1185">Reference proteome</keyword>
<dbReference type="GO" id="GO:0000976">
    <property type="term" value="F:transcription cis-regulatory region binding"/>
    <property type="evidence" value="ECO:0007669"/>
    <property type="project" value="TreeGrafter"/>
</dbReference>
<feature type="region of interest" description="Disordered" evidence="3">
    <location>
        <begin position="1"/>
        <end position="51"/>
    </location>
</feature>
<evidence type="ECO:0000313" key="5">
    <source>
        <dbReference type="EMBL" id="EDK47112.1"/>
    </source>
</evidence>
<feature type="compositionally biased region" description="Pro residues" evidence="3">
    <location>
        <begin position="227"/>
        <end position="239"/>
    </location>
</feature>
<dbReference type="VEuPathDB" id="FungiDB:LELG_05293"/>
<dbReference type="OrthoDB" id="5419315at2759"/>
<feature type="region of interest" description="Disordered" evidence="3">
    <location>
        <begin position="406"/>
        <end position="433"/>
    </location>
</feature>
<dbReference type="SUPFAM" id="SSF57701">
    <property type="entry name" value="Zn2/Cys6 DNA-binding domain"/>
    <property type="match status" value="1"/>
</dbReference>
<dbReference type="Pfam" id="PF00172">
    <property type="entry name" value="Zn_clus"/>
    <property type="match status" value="1"/>
</dbReference>
<dbReference type="HOGENOM" id="CLU_015493_1_1_1"/>
<evidence type="ECO:0000259" key="4">
    <source>
        <dbReference type="PROSITE" id="PS50048"/>
    </source>
</evidence>
<feature type="compositionally biased region" description="Polar residues" evidence="3">
    <location>
        <begin position="85"/>
        <end position="103"/>
    </location>
</feature>
<dbReference type="PANTHER" id="PTHR37534:SF7">
    <property type="entry name" value="TRANSCRIPTIONAL ACTIVATOR PROTEIN UGA3"/>
    <property type="match status" value="1"/>
</dbReference>
<evidence type="ECO:0000313" key="6">
    <source>
        <dbReference type="Proteomes" id="UP000001996"/>
    </source>
</evidence>
<dbReference type="AlphaFoldDB" id="A5E6Q4"/>
<feature type="domain" description="Zn(2)-C6 fungal-type" evidence="4">
    <location>
        <begin position="122"/>
        <end position="152"/>
    </location>
</feature>
<dbReference type="PROSITE" id="PS00463">
    <property type="entry name" value="ZN2_CY6_FUNGAL_1"/>
    <property type="match status" value="1"/>
</dbReference>
<evidence type="ECO:0000256" key="1">
    <source>
        <dbReference type="ARBA" id="ARBA00004123"/>
    </source>
</evidence>
<dbReference type="InterPro" id="IPR001138">
    <property type="entry name" value="Zn2Cys6_DnaBD"/>
</dbReference>
<feature type="compositionally biased region" description="Polar residues" evidence="3">
    <location>
        <begin position="263"/>
        <end position="275"/>
    </location>
</feature>
<gene>
    <name evidence="5" type="ORF">LELG_05293</name>
</gene>
<dbReference type="eggNOG" id="ENOG502RIXM">
    <property type="taxonomic scope" value="Eukaryota"/>
</dbReference>
<feature type="compositionally biased region" description="Basic and acidic residues" evidence="3">
    <location>
        <begin position="7"/>
        <end position="18"/>
    </location>
</feature>
<feature type="compositionally biased region" description="Low complexity" evidence="3">
    <location>
        <begin position="19"/>
        <end position="38"/>
    </location>
</feature>
<protein>
    <recommendedName>
        <fullName evidence="4">Zn(2)-C6 fungal-type domain-containing protein</fullName>
    </recommendedName>
</protein>
<dbReference type="InParanoid" id="A5E6Q4"/>
<feature type="compositionally biased region" description="Low complexity" evidence="3">
    <location>
        <begin position="240"/>
        <end position="254"/>
    </location>
</feature>
<dbReference type="STRING" id="379508.A5E6Q4"/>
<dbReference type="InterPro" id="IPR036864">
    <property type="entry name" value="Zn2-C6_fun-type_DNA-bd_sf"/>
</dbReference>
<dbReference type="InterPro" id="IPR021858">
    <property type="entry name" value="Fun_TF"/>
</dbReference>